<name>A0AAV4G2Z5_9GAST</name>
<organism evidence="1 2">
    <name type="scientific">Elysia marginata</name>
    <dbReference type="NCBI Taxonomy" id="1093978"/>
    <lineage>
        <taxon>Eukaryota</taxon>
        <taxon>Metazoa</taxon>
        <taxon>Spiralia</taxon>
        <taxon>Lophotrochozoa</taxon>
        <taxon>Mollusca</taxon>
        <taxon>Gastropoda</taxon>
        <taxon>Heterobranchia</taxon>
        <taxon>Euthyneura</taxon>
        <taxon>Panpulmonata</taxon>
        <taxon>Sacoglossa</taxon>
        <taxon>Placobranchoidea</taxon>
        <taxon>Plakobranchidae</taxon>
        <taxon>Elysia</taxon>
    </lineage>
</organism>
<gene>
    <name evidence="1" type="ORF">ElyMa_005880000</name>
</gene>
<evidence type="ECO:0000313" key="2">
    <source>
        <dbReference type="Proteomes" id="UP000762676"/>
    </source>
</evidence>
<dbReference type="EMBL" id="BMAT01011808">
    <property type="protein sequence ID" value="GFR79629.1"/>
    <property type="molecule type" value="Genomic_DNA"/>
</dbReference>
<proteinExistence type="predicted"/>
<keyword evidence="2" id="KW-1185">Reference proteome</keyword>
<dbReference type="Proteomes" id="UP000762676">
    <property type="component" value="Unassembled WGS sequence"/>
</dbReference>
<comment type="caution">
    <text evidence="1">The sequence shown here is derived from an EMBL/GenBank/DDBJ whole genome shotgun (WGS) entry which is preliminary data.</text>
</comment>
<protein>
    <submittedName>
        <fullName evidence="1">Uncharacterized protein</fullName>
    </submittedName>
</protein>
<accession>A0AAV4G2Z5</accession>
<dbReference type="AlphaFoldDB" id="A0AAV4G2Z5"/>
<evidence type="ECO:0000313" key="1">
    <source>
        <dbReference type="EMBL" id="GFR79629.1"/>
    </source>
</evidence>
<sequence length="263" mass="28935">MDYAMWDSRAEVYMGRSISFTGNELKAKMKECKRQEGIEEVRKSIATWRKRVGAVVQLEASSADHLENGLHWSSWTVFFSHLSLKTFIAKIMADIYHGKEPLAWNISEDLISKLRSQRPAEETGCWVVGCSLTGSRGDSPSDTSLSDIQASEPDVITIVSPGFTGLGQSTDPTLYKADIMKYSEESSADRRHDVGSPEPPADVETGRLTIVSTKSQVLLFLACLTVCLSKPYGVGGVFVRLSPQVVLTESWNIGSARAHATRT</sequence>
<reference evidence="1 2" key="1">
    <citation type="journal article" date="2021" name="Elife">
        <title>Chloroplast acquisition without the gene transfer in kleptoplastic sea slugs, Plakobranchus ocellatus.</title>
        <authorList>
            <person name="Maeda T."/>
            <person name="Takahashi S."/>
            <person name="Yoshida T."/>
            <person name="Shimamura S."/>
            <person name="Takaki Y."/>
            <person name="Nagai Y."/>
            <person name="Toyoda A."/>
            <person name="Suzuki Y."/>
            <person name="Arimoto A."/>
            <person name="Ishii H."/>
            <person name="Satoh N."/>
            <person name="Nishiyama T."/>
            <person name="Hasebe M."/>
            <person name="Maruyama T."/>
            <person name="Minagawa J."/>
            <person name="Obokata J."/>
            <person name="Shigenobu S."/>
        </authorList>
    </citation>
    <scope>NUCLEOTIDE SEQUENCE [LARGE SCALE GENOMIC DNA]</scope>
</reference>